<dbReference type="GO" id="GO:0008757">
    <property type="term" value="F:S-adenosylmethionine-dependent methyltransferase activity"/>
    <property type="evidence" value="ECO:0007669"/>
    <property type="project" value="InterPro"/>
</dbReference>
<dbReference type="Proteomes" id="UP000316095">
    <property type="component" value="Unassembled WGS sequence"/>
</dbReference>
<evidence type="ECO:0000313" key="4">
    <source>
        <dbReference type="Proteomes" id="UP000316095"/>
    </source>
</evidence>
<dbReference type="PANTHER" id="PTHR43861">
    <property type="entry name" value="TRANS-ACONITATE 2-METHYLTRANSFERASE-RELATED"/>
    <property type="match status" value="1"/>
</dbReference>
<reference evidence="3 4" key="1">
    <citation type="submission" date="2019-02" db="EMBL/GenBank/DDBJ databases">
        <title>Deep-cultivation of Planctomycetes and their phenomic and genomic characterization uncovers novel biology.</title>
        <authorList>
            <person name="Wiegand S."/>
            <person name="Jogler M."/>
            <person name="Boedeker C."/>
            <person name="Pinto D."/>
            <person name="Vollmers J."/>
            <person name="Rivas-Marin E."/>
            <person name="Kohn T."/>
            <person name="Peeters S.H."/>
            <person name="Heuer A."/>
            <person name="Rast P."/>
            <person name="Oberbeckmann S."/>
            <person name="Bunk B."/>
            <person name="Jeske O."/>
            <person name="Meyerdierks A."/>
            <person name="Storesund J.E."/>
            <person name="Kallscheuer N."/>
            <person name="Luecker S."/>
            <person name="Lage O.M."/>
            <person name="Pohl T."/>
            <person name="Merkel B.J."/>
            <person name="Hornburger P."/>
            <person name="Mueller R.-W."/>
            <person name="Bruemmer F."/>
            <person name="Labrenz M."/>
            <person name="Spormann A.M."/>
            <person name="Op Den Camp H."/>
            <person name="Overmann J."/>
            <person name="Amann R."/>
            <person name="Jetten M.S.M."/>
            <person name="Mascher T."/>
            <person name="Medema M.H."/>
            <person name="Devos D.P."/>
            <person name="Kaster A.-K."/>
            <person name="Ovreas L."/>
            <person name="Rohde M."/>
            <person name="Galperin M.Y."/>
            <person name="Jogler C."/>
        </authorList>
    </citation>
    <scope>NUCLEOTIDE SEQUENCE [LARGE SCALE GENOMIC DNA]</scope>
    <source>
        <strain evidence="3 4">Pan54</strain>
    </source>
</reference>
<evidence type="ECO:0000259" key="2">
    <source>
        <dbReference type="Pfam" id="PF08241"/>
    </source>
</evidence>
<feature type="domain" description="Methyltransferase type 11" evidence="2">
    <location>
        <begin position="43"/>
        <end position="131"/>
    </location>
</feature>
<keyword evidence="3" id="KW-0489">Methyltransferase</keyword>
<dbReference type="AlphaFoldDB" id="A0A5C5XLK0"/>
<dbReference type="CDD" id="cd02440">
    <property type="entry name" value="AdoMet_MTases"/>
    <property type="match status" value="1"/>
</dbReference>
<keyword evidence="3" id="KW-0830">Ubiquinone</keyword>
<dbReference type="GO" id="GO:0032259">
    <property type="term" value="P:methylation"/>
    <property type="evidence" value="ECO:0007669"/>
    <property type="project" value="UniProtKB-KW"/>
</dbReference>
<sequence length="264" mass="29713">MEVAHLHELSELEQTYWWHVAKRDLVTNWLQQYSSPPGFIIEGGIGSAGNLLAFQELGYEVAGLDIMPEAVEYGRQRGLSQVQVHDLEQPWPFAEESADAIVLLDVIEHVPNPVQVLQNAVRTLKPDGKIFLTVPAYQWLYGDWDEALGHYRRYTTRRLQQQTVAAGLKTIKLTHWNSFTLPAALGMRSWQKMCPLKRSAEFPRVSAITNRMLIGCAQIERAVNQFLNVPCGLSVAGVFEKSHDSNSGVNAPLPQLPREVEAEQ</sequence>
<comment type="caution">
    <text evidence="3">The sequence shown here is derived from an EMBL/GenBank/DDBJ whole genome shotgun (WGS) entry which is preliminary data.</text>
</comment>
<evidence type="ECO:0000256" key="1">
    <source>
        <dbReference type="SAM" id="MobiDB-lite"/>
    </source>
</evidence>
<dbReference type="Gene3D" id="3.40.50.150">
    <property type="entry name" value="Vaccinia Virus protein VP39"/>
    <property type="match status" value="1"/>
</dbReference>
<dbReference type="PANTHER" id="PTHR43861:SF1">
    <property type="entry name" value="TRANS-ACONITATE 2-METHYLTRANSFERASE"/>
    <property type="match status" value="1"/>
</dbReference>
<accession>A0A5C5XLK0</accession>
<keyword evidence="3" id="KW-0808">Transferase</keyword>
<dbReference type="SUPFAM" id="SSF53335">
    <property type="entry name" value="S-adenosyl-L-methionine-dependent methyltransferases"/>
    <property type="match status" value="1"/>
</dbReference>
<dbReference type="EMBL" id="SJPG01000001">
    <property type="protein sequence ID" value="TWT63568.1"/>
    <property type="molecule type" value="Genomic_DNA"/>
</dbReference>
<proteinExistence type="predicted"/>
<gene>
    <name evidence="3" type="ORF">Pan54_43220</name>
</gene>
<organism evidence="3 4">
    <name type="scientific">Rubinisphaera italica</name>
    <dbReference type="NCBI Taxonomy" id="2527969"/>
    <lineage>
        <taxon>Bacteria</taxon>
        <taxon>Pseudomonadati</taxon>
        <taxon>Planctomycetota</taxon>
        <taxon>Planctomycetia</taxon>
        <taxon>Planctomycetales</taxon>
        <taxon>Planctomycetaceae</taxon>
        <taxon>Rubinisphaera</taxon>
    </lineage>
</organism>
<dbReference type="InterPro" id="IPR029063">
    <property type="entry name" value="SAM-dependent_MTases_sf"/>
</dbReference>
<protein>
    <submittedName>
        <fullName evidence="3">Bifunctional 3-demethylubiquinone-9 3-methyltransferase/ 2-octaprenyl-6-hydroxy phenol methylase</fullName>
    </submittedName>
</protein>
<feature type="region of interest" description="Disordered" evidence="1">
    <location>
        <begin position="243"/>
        <end position="264"/>
    </location>
</feature>
<dbReference type="Pfam" id="PF08241">
    <property type="entry name" value="Methyltransf_11"/>
    <property type="match status" value="1"/>
</dbReference>
<evidence type="ECO:0000313" key="3">
    <source>
        <dbReference type="EMBL" id="TWT63568.1"/>
    </source>
</evidence>
<dbReference type="InterPro" id="IPR013216">
    <property type="entry name" value="Methyltransf_11"/>
</dbReference>
<keyword evidence="4" id="KW-1185">Reference proteome</keyword>
<name>A0A5C5XLK0_9PLAN</name>